<dbReference type="RefSeq" id="WP_159524435.1">
    <property type="nucleotide sequence ID" value="NZ_CP053642.1"/>
</dbReference>
<feature type="transmembrane region" description="Helical" evidence="8">
    <location>
        <begin position="16"/>
        <end position="39"/>
    </location>
</feature>
<feature type="domain" description="Polysaccharide chain length determinant N-terminal" evidence="9">
    <location>
        <begin position="5"/>
        <end position="87"/>
    </location>
</feature>
<proteinExistence type="inferred from homology"/>
<dbReference type="KEGG" id="amam:HPC72_08860"/>
<dbReference type="PANTHER" id="PTHR32309:SF31">
    <property type="entry name" value="CAPSULAR EXOPOLYSACCHARIDE FAMILY"/>
    <property type="match status" value="1"/>
</dbReference>
<keyword evidence="4 8" id="KW-0812">Transmembrane</keyword>
<evidence type="ECO:0000256" key="8">
    <source>
        <dbReference type="SAM" id="Phobius"/>
    </source>
</evidence>
<feature type="transmembrane region" description="Helical" evidence="8">
    <location>
        <begin position="172"/>
        <end position="191"/>
    </location>
</feature>
<evidence type="ECO:0000313" key="11">
    <source>
        <dbReference type="Proteomes" id="UP000504752"/>
    </source>
</evidence>
<evidence type="ECO:0000256" key="1">
    <source>
        <dbReference type="ARBA" id="ARBA00004651"/>
    </source>
</evidence>
<dbReference type="Proteomes" id="UP000504752">
    <property type="component" value="Chromosome"/>
</dbReference>
<evidence type="ECO:0000256" key="2">
    <source>
        <dbReference type="ARBA" id="ARBA00006683"/>
    </source>
</evidence>
<keyword evidence="5 8" id="KW-1133">Transmembrane helix</keyword>
<gene>
    <name evidence="10" type="ORF">HPC72_08860</name>
</gene>
<reference evidence="10 11" key="1">
    <citation type="submission" date="2020-05" db="EMBL/GenBank/DDBJ databases">
        <title>Actinomyces sp. zg-325.</title>
        <authorList>
            <person name="Yang C."/>
        </authorList>
    </citation>
    <scope>NUCLEOTIDE SEQUENCE [LARGE SCALE GENOMIC DNA]</scope>
    <source>
        <strain evidence="11">zg-325</strain>
    </source>
</reference>
<dbReference type="EMBL" id="CP053642">
    <property type="protein sequence ID" value="QKD80308.1"/>
    <property type="molecule type" value="Genomic_DNA"/>
</dbReference>
<name>A0A6M8B1W4_9ACTO</name>
<evidence type="ECO:0000313" key="10">
    <source>
        <dbReference type="EMBL" id="QKD80308.1"/>
    </source>
</evidence>
<accession>A0A6M8B1W4</accession>
<feature type="region of interest" description="Disordered" evidence="7">
    <location>
        <begin position="215"/>
        <end position="267"/>
    </location>
</feature>
<dbReference type="InterPro" id="IPR003856">
    <property type="entry name" value="LPS_length_determ_N"/>
</dbReference>
<evidence type="ECO:0000259" key="9">
    <source>
        <dbReference type="Pfam" id="PF02706"/>
    </source>
</evidence>
<comment type="subcellular location">
    <subcellularLocation>
        <location evidence="1">Cell membrane</location>
        <topology evidence="1">Multi-pass membrane protein</topology>
    </subcellularLocation>
</comment>
<evidence type="ECO:0000256" key="5">
    <source>
        <dbReference type="ARBA" id="ARBA00022989"/>
    </source>
</evidence>
<organism evidence="10 11">
    <name type="scientific">Actinomyces marmotae</name>
    <dbReference type="NCBI Taxonomy" id="2737173"/>
    <lineage>
        <taxon>Bacteria</taxon>
        <taxon>Bacillati</taxon>
        <taxon>Actinomycetota</taxon>
        <taxon>Actinomycetes</taxon>
        <taxon>Actinomycetales</taxon>
        <taxon>Actinomycetaceae</taxon>
        <taxon>Actinomyces</taxon>
    </lineage>
</organism>
<evidence type="ECO:0000256" key="7">
    <source>
        <dbReference type="SAM" id="MobiDB-lite"/>
    </source>
</evidence>
<evidence type="ECO:0000256" key="3">
    <source>
        <dbReference type="ARBA" id="ARBA00022475"/>
    </source>
</evidence>
<dbReference type="Pfam" id="PF02706">
    <property type="entry name" value="Wzz"/>
    <property type="match status" value="1"/>
</dbReference>
<keyword evidence="6 8" id="KW-0472">Membrane</keyword>
<sequence>MEPAEILRLLRRHAPVLILHIVVGALTGFFIAMMSTPIYSSHASVVISTSSREGGGQDLGTASGPNSLLMPTLVELGTTQDVLNEVAASTGLEPAAVKGMLTLSARENTLFIDITAKAPSAEQAHAVADAEVSAFKKAVSKWGYKDGLSLAVVEQDPATLPTAPISPIPERYALNGALIGAAIGAAVVILLRRAGFTGLRAEAVGRVGRKTAGASDFDAEASAEQGQDLAEDRDMSPSASDDPSSDEGYPPPPDSSELFPPSMRHRR</sequence>
<comment type="similarity">
    <text evidence="2">Belongs to the CpsC/CapA family.</text>
</comment>
<evidence type="ECO:0000256" key="6">
    <source>
        <dbReference type="ARBA" id="ARBA00023136"/>
    </source>
</evidence>
<keyword evidence="3" id="KW-1003">Cell membrane</keyword>
<dbReference type="AlphaFoldDB" id="A0A6M8B1W4"/>
<keyword evidence="11" id="KW-1185">Reference proteome</keyword>
<protein>
    <recommendedName>
        <fullName evidence="9">Polysaccharide chain length determinant N-terminal domain-containing protein</fullName>
    </recommendedName>
</protein>
<evidence type="ECO:0000256" key="4">
    <source>
        <dbReference type="ARBA" id="ARBA00022692"/>
    </source>
</evidence>
<dbReference type="InterPro" id="IPR050445">
    <property type="entry name" value="Bact_polysacc_biosynth/exp"/>
</dbReference>
<dbReference type="GO" id="GO:0005886">
    <property type="term" value="C:plasma membrane"/>
    <property type="evidence" value="ECO:0007669"/>
    <property type="project" value="UniProtKB-SubCell"/>
</dbReference>
<feature type="compositionally biased region" description="Low complexity" evidence="7">
    <location>
        <begin position="255"/>
        <end position="267"/>
    </location>
</feature>
<dbReference type="PANTHER" id="PTHR32309">
    <property type="entry name" value="TYROSINE-PROTEIN KINASE"/>
    <property type="match status" value="1"/>
</dbReference>